<dbReference type="InterPro" id="IPR002933">
    <property type="entry name" value="Peptidase_M20"/>
</dbReference>
<evidence type="ECO:0000313" key="3">
    <source>
        <dbReference type="EMBL" id="WRQ89512.1"/>
    </source>
</evidence>
<dbReference type="Pfam" id="PF01546">
    <property type="entry name" value="Peptidase_M20"/>
    <property type="match status" value="1"/>
</dbReference>
<protein>
    <submittedName>
        <fullName evidence="3">Amidohydrolase</fullName>
    </submittedName>
</protein>
<dbReference type="InterPro" id="IPR011650">
    <property type="entry name" value="Peptidase_M20_dimer"/>
</dbReference>
<keyword evidence="1" id="KW-0378">Hydrolase</keyword>
<dbReference type="Proteomes" id="UP000738431">
    <property type="component" value="Chromosome"/>
</dbReference>
<accession>A0ABZ1CDZ4</accession>
<dbReference type="InterPro" id="IPR017439">
    <property type="entry name" value="Amidohydrolase"/>
</dbReference>
<dbReference type="SUPFAM" id="SSF53187">
    <property type="entry name" value="Zn-dependent exopeptidases"/>
    <property type="match status" value="1"/>
</dbReference>
<dbReference type="InterPro" id="IPR036264">
    <property type="entry name" value="Bact_exopeptidase_dim_dom"/>
</dbReference>
<dbReference type="EMBL" id="CP139781">
    <property type="protein sequence ID" value="WRQ89512.1"/>
    <property type="molecule type" value="Genomic_DNA"/>
</dbReference>
<name>A0ABZ1CDZ4_9BACT</name>
<dbReference type="NCBIfam" id="TIGR01891">
    <property type="entry name" value="amidohydrolases"/>
    <property type="match status" value="1"/>
</dbReference>
<organism evidence="3 4">
    <name type="scientific">Actomonas aquatica</name>
    <dbReference type="NCBI Taxonomy" id="2866162"/>
    <lineage>
        <taxon>Bacteria</taxon>
        <taxon>Pseudomonadati</taxon>
        <taxon>Verrucomicrobiota</taxon>
        <taxon>Opitutia</taxon>
        <taxon>Opitutales</taxon>
        <taxon>Opitutaceae</taxon>
        <taxon>Actomonas</taxon>
    </lineage>
</organism>
<dbReference type="SUPFAM" id="SSF55031">
    <property type="entry name" value="Bacterial exopeptidase dimerisation domain"/>
    <property type="match status" value="1"/>
</dbReference>
<evidence type="ECO:0000259" key="2">
    <source>
        <dbReference type="Pfam" id="PF07687"/>
    </source>
</evidence>
<sequence length="435" mass="45961">MRNWMRICSGLVVLANVSGAAPIERIDSLATEVAPAVIAWRHHLHAHPELSNQEEQTAAYVATHLRELGLEVQTGVAGHGVVAVLRGGKPGPVVALRADMDALPVTEDTGLPYASTVTADYGDKTVGVMHACGHDAHVAILMGAAEVLTAVRADLAGSVKFIFQPAEEGAWPAPAWGAKQMIQEGVLEDPKVDAIFGLHVWSSMPSGVIGFRPGAVMASSDFLRITVRGRQTHAAAPWAGVDPITVAAQITLGLQTIASRQVNILHTPSVVSIGTIHGGDRNNIIPDEVEMTGTIRTYDPAVRAEYHARVTRTAERIAEAAGATAEVYIGADTGYAATINDTGLAEEMTDVIARVAGGAERVKRDVRSTGSEDFSFFQQAVPGVFFFLGVTAEGQDPATAAPNHSPRFLVDDAALETGVRAMAQLAAEYLERHAP</sequence>
<feature type="domain" description="Peptidase M20 dimerisation" evidence="2">
    <location>
        <begin position="223"/>
        <end position="317"/>
    </location>
</feature>
<dbReference type="Gene3D" id="3.40.630.10">
    <property type="entry name" value="Zn peptidases"/>
    <property type="match status" value="1"/>
</dbReference>
<evidence type="ECO:0000256" key="1">
    <source>
        <dbReference type="ARBA" id="ARBA00022801"/>
    </source>
</evidence>
<dbReference type="PANTHER" id="PTHR11014:SF63">
    <property type="entry name" value="METALLOPEPTIDASE, PUTATIVE (AFU_ORTHOLOGUE AFUA_6G09600)-RELATED"/>
    <property type="match status" value="1"/>
</dbReference>
<evidence type="ECO:0000313" key="4">
    <source>
        <dbReference type="Proteomes" id="UP000738431"/>
    </source>
</evidence>
<reference evidence="3 4" key="1">
    <citation type="submission" date="2021-08" db="EMBL/GenBank/DDBJ databases">
        <authorList>
            <person name="Zhang D."/>
            <person name="Zhang A."/>
            <person name="Wang L."/>
        </authorList>
    </citation>
    <scope>NUCLEOTIDE SEQUENCE [LARGE SCALE GENOMIC DNA]</scope>
    <source>
        <strain evidence="3 4">WL0086</strain>
    </source>
</reference>
<dbReference type="PIRSF" id="PIRSF005962">
    <property type="entry name" value="Pept_M20D_amidohydro"/>
    <property type="match status" value="1"/>
</dbReference>
<reference evidence="3 4" key="2">
    <citation type="submission" date="2023-12" db="EMBL/GenBank/DDBJ databases">
        <title>Description of an unclassified Opitutus bacterium of Verrucomicrobiota.</title>
        <authorList>
            <person name="Zhang D.-F."/>
        </authorList>
    </citation>
    <scope>NUCLEOTIDE SEQUENCE [LARGE SCALE GENOMIC DNA]</scope>
    <source>
        <strain evidence="3 4">WL0086</strain>
    </source>
</reference>
<gene>
    <name evidence="3" type="ORF">K1X11_008825</name>
</gene>
<dbReference type="PANTHER" id="PTHR11014">
    <property type="entry name" value="PEPTIDASE M20 FAMILY MEMBER"/>
    <property type="match status" value="1"/>
</dbReference>
<dbReference type="Gene3D" id="3.30.70.360">
    <property type="match status" value="1"/>
</dbReference>
<keyword evidence="4" id="KW-1185">Reference proteome</keyword>
<proteinExistence type="predicted"/>
<dbReference type="RefSeq" id="WP_221029800.1">
    <property type="nucleotide sequence ID" value="NZ_CP139781.1"/>
</dbReference>
<dbReference type="Pfam" id="PF07687">
    <property type="entry name" value="M20_dimer"/>
    <property type="match status" value="1"/>
</dbReference>